<gene>
    <name evidence="2" type="ORF">QNH39_21620</name>
</gene>
<dbReference type="PANTHER" id="PTHR12526:SF630">
    <property type="entry name" value="GLYCOSYLTRANSFERASE"/>
    <property type="match status" value="1"/>
</dbReference>
<dbReference type="Pfam" id="PF00534">
    <property type="entry name" value="Glycos_transf_1"/>
    <property type="match status" value="1"/>
</dbReference>
<protein>
    <submittedName>
        <fullName evidence="2">Glycosyltransferase</fullName>
        <ecNumber evidence="2">2.4.-.-</ecNumber>
    </submittedName>
</protein>
<dbReference type="CDD" id="cd03811">
    <property type="entry name" value="GT4_GT28_WabH-like"/>
    <property type="match status" value="1"/>
</dbReference>
<evidence type="ECO:0000313" key="2">
    <source>
        <dbReference type="EMBL" id="WHY85191.1"/>
    </source>
</evidence>
<proteinExistence type="predicted"/>
<dbReference type="GO" id="GO:0016757">
    <property type="term" value="F:glycosyltransferase activity"/>
    <property type="evidence" value="ECO:0007669"/>
    <property type="project" value="UniProtKB-KW"/>
</dbReference>
<dbReference type="Proteomes" id="UP001178288">
    <property type="component" value="Chromosome"/>
</dbReference>
<keyword evidence="2" id="KW-0328">Glycosyltransferase</keyword>
<dbReference type="Gene3D" id="3.40.50.2000">
    <property type="entry name" value="Glycogen Phosphorylase B"/>
    <property type="match status" value="2"/>
</dbReference>
<dbReference type="PANTHER" id="PTHR12526">
    <property type="entry name" value="GLYCOSYLTRANSFERASE"/>
    <property type="match status" value="1"/>
</dbReference>
<organism evidence="2 3">
    <name type="scientific">Neobacillus novalis</name>
    <dbReference type="NCBI Taxonomy" id="220687"/>
    <lineage>
        <taxon>Bacteria</taxon>
        <taxon>Bacillati</taxon>
        <taxon>Bacillota</taxon>
        <taxon>Bacilli</taxon>
        <taxon>Bacillales</taxon>
        <taxon>Bacillaceae</taxon>
        <taxon>Neobacillus</taxon>
    </lineage>
</organism>
<evidence type="ECO:0000313" key="3">
    <source>
        <dbReference type="Proteomes" id="UP001178288"/>
    </source>
</evidence>
<sequence>MKKNLLFVIDSLNCAGAEKSLVTLLSLLDYSKYTVDLMLFGHGGELEELVPKEVNILKPLKYTEFAALSMKQAITYSVSHINFKMFSSRMKYSLGIRKKKFSNPQKARIFWQSVSNVIENNPKAYDIAISYAQGIPTFYVADKVEARKKYAWVNTSFRLEGQEKLFQKKIYDQYDKIVAVSESAREILLETFPYYSNKINVIFDINNPDSIYKMASIGDSYEDQYKGMRILTIGRLAKGKGYDIALEACKKLKERGLKFKWYALGKGPLKKEIEEYIKVNDLSEHFILLGVKSNPYPYIKNADLYVQTSRFEGFGLAIAEARMLNIPVVTTRFDAVYNQMVDGKNGLVVDMSSDAVCDGILKMISDHELRDSVIEYLHSEKKGNVEEIDKVYQLIG</sequence>
<dbReference type="KEGG" id="nnv:QNH39_21620"/>
<keyword evidence="3" id="KW-1185">Reference proteome</keyword>
<name>A0AA95MQ67_9BACI</name>
<dbReference type="AlphaFoldDB" id="A0AA95MQ67"/>
<evidence type="ECO:0000259" key="1">
    <source>
        <dbReference type="Pfam" id="PF00534"/>
    </source>
</evidence>
<reference evidence="2" key="1">
    <citation type="submission" date="2023-05" db="EMBL/GenBank/DDBJ databases">
        <title>Comparative genomics of Bacillaceae isolates and their secondary metabolite potential.</title>
        <authorList>
            <person name="Song L."/>
            <person name="Nielsen L.J."/>
            <person name="Mohite O."/>
            <person name="Xu X."/>
            <person name="Weber T."/>
            <person name="Kovacs A.T."/>
        </authorList>
    </citation>
    <scope>NUCLEOTIDE SEQUENCE</scope>
    <source>
        <strain evidence="2">XLM17</strain>
    </source>
</reference>
<dbReference type="SUPFAM" id="SSF53756">
    <property type="entry name" value="UDP-Glycosyltransferase/glycogen phosphorylase"/>
    <property type="match status" value="1"/>
</dbReference>
<dbReference type="RefSeq" id="WP_066091297.1">
    <property type="nucleotide sequence ID" value="NZ_CP126114.1"/>
</dbReference>
<dbReference type="InterPro" id="IPR001296">
    <property type="entry name" value="Glyco_trans_1"/>
</dbReference>
<dbReference type="EC" id="2.4.-.-" evidence="2"/>
<feature type="domain" description="Glycosyl transferase family 1" evidence="1">
    <location>
        <begin position="229"/>
        <end position="376"/>
    </location>
</feature>
<dbReference type="EMBL" id="CP126114">
    <property type="protein sequence ID" value="WHY85191.1"/>
    <property type="molecule type" value="Genomic_DNA"/>
</dbReference>
<keyword evidence="2" id="KW-0808">Transferase</keyword>
<accession>A0AA95MQ67</accession>